<name>A0AAJ0D7I0_9PEZI</name>
<sequence>MEKGKQRQSYANASNDRQPTDERSDYDGSDTTDILDEIHERASSMPADSSDILQEVSELMTSSMIRSPASGSEYDEVWKGIPKLNTSAPTIRPTKRSSSVKAAKDQRKAQSALELELLDARRNLEGPEIDPHASGVLVPGVTQTSPTHFIVRPGLSNLDFRSWSKKLPKAQRTDVLSAYLRYEHERLCERMGKLEDQYDGLLTSKLILTKDWDDRLQATSTIATAVCLHNGTWFENHLWLLTETKDGRATTWASLVEALDDVMSHMLAALTRVVVRARQLRNSTAEEAELLQQSAATILPARLREVRDDAGTSKARAGAEAYKRKLERSRRQLSLEAGAETLKSPPSPLRQERGTSPDTTEQAEAAGPKTSSKRADAGAARQEHYTFESESGADVVDMSLVVERLALNELKPGQ</sequence>
<dbReference type="AlphaFoldDB" id="A0AAJ0D7I0"/>
<comment type="caution">
    <text evidence="2">The sequence shown here is derived from an EMBL/GenBank/DDBJ whole genome shotgun (WGS) entry which is preliminary data.</text>
</comment>
<evidence type="ECO:0000313" key="3">
    <source>
        <dbReference type="Proteomes" id="UP001271007"/>
    </source>
</evidence>
<gene>
    <name evidence="2" type="ORF">LTR09_010605</name>
</gene>
<accession>A0AAJ0D7I0</accession>
<feature type="region of interest" description="Disordered" evidence="1">
    <location>
        <begin position="1"/>
        <end position="49"/>
    </location>
</feature>
<feature type="compositionally biased region" description="Polar residues" evidence="1">
    <location>
        <begin position="7"/>
        <end position="17"/>
    </location>
</feature>
<proteinExistence type="predicted"/>
<dbReference type="EMBL" id="JAWDJX010000053">
    <property type="protein sequence ID" value="KAK3048089.1"/>
    <property type="molecule type" value="Genomic_DNA"/>
</dbReference>
<feature type="compositionally biased region" description="Basic and acidic residues" evidence="1">
    <location>
        <begin position="373"/>
        <end position="387"/>
    </location>
</feature>
<reference evidence="2" key="1">
    <citation type="submission" date="2023-04" db="EMBL/GenBank/DDBJ databases">
        <title>Black Yeasts Isolated from many extreme environments.</title>
        <authorList>
            <person name="Coleine C."/>
            <person name="Stajich J.E."/>
            <person name="Selbmann L."/>
        </authorList>
    </citation>
    <scope>NUCLEOTIDE SEQUENCE</scope>
    <source>
        <strain evidence="2">CCFEE 5312</strain>
    </source>
</reference>
<protein>
    <submittedName>
        <fullName evidence="2">Uncharacterized protein</fullName>
    </submittedName>
</protein>
<evidence type="ECO:0000256" key="1">
    <source>
        <dbReference type="SAM" id="MobiDB-lite"/>
    </source>
</evidence>
<dbReference type="Proteomes" id="UP001271007">
    <property type="component" value="Unassembled WGS sequence"/>
</dbReference>
<organism evidence="2 3">
    <name type="scientific">Extremus antarcticus</name>
    <dbReference type="NCBI Taxonomy" id="702011"/>
    <lineage>
        <taxon>Eukaryota</taxon>
        <taxon>Fungi</taxon>
        <taxon>Dikarya</taxon>
        <taxon>Ascomycota</taxon>
        <taxon>Pezizomycotina</taxon>
        <taxon>Dothideomycetes</taxon>
        <taxon>Dothideomycetidae</taxon>
        <taxon>Mycosphaerellales</taxon>
        <taxon>Extremaceae</taxon>
        <taxon>Extremus</taxon>
    </lineage>
</organism>
<feature type="region of interest" description="Disordered" evidence="1">
    <location>
        <begin position="334"/>
        <end position="393"/>
    </location>
</feature>
<evidence type="ECO:0000313" key="2">
    <source>
        <dbReference type="EMBL" id="KAK3048089.1"/>
    </source>
</evidence>
<keyword evidence="3" id="KW-1185">Reference proteome</keyword>